<gene>
    <name evidence="10" type="ORF">WR25_18874</name>
</gene>
<evidence type="ECO:0000256" key="1">
    <source>
        <dbReference type="ARBA" id="ARBA00004141"/>
    </source>
</evidence>
<dbReference type="Pfam" id="PF07885">
    <property type="entry name" value="Ion_trans_2"/>
    <property type="match status" value="1"/>
</dbReference>
<sequence>MPILFAISLQTPSVLLHVETCIQRNFDWTTLRDRIGTCVSSAGQARIEYHSRRLSALDQRPRFGLLLVQQQKFEMLLNRVKASSQRALDVMRSPFFVKWLPLLLVGCLILYILIGSLAFYLIEDGIHEYKVRKWKSNMDINRRMQAKDISQRIFNDTRNLLIIIDREQTERVQHLIVDSLKTYEHKIKLVGMQRHEWNFLNSFNYAYSLLLTLGHGTKIPGTLPGQIFTLLYAMVGIPLFYATLGLLVYRLLCPLLQSVSCAPTSRRIFGLAILKLVYIIWNFLLALYLYEKVFPSDFWMSMLVAFISGLTVQIPKLAMLDSVDMWFLLMANTVTAALVIACLIIFAAIVCPAAPCFKTHRRHPVVDRTEAIPQPQKFTIIVDEAGETGRGDRYCLIGNSRQQRYMLQTPRGVCFGWAPHKMLREWLNSMGGCLVCMLPLVTLIHSLVSQKA</sequence>
<name>A0A2A2LLW5_9BILA</name>
<feature type="domain" description="Potassium channel" evidence="9">
    <location>
        <begin position="192"/>
        <end position="248"/>
    </location>
</feature>
<keyword evidence="7" id="KW-0407">Ion channel</keyword>
<keyword evidence="3 8" id="KW-0812">Transmembrane</keyword>
<evidence type="ECO:0000256" key="2">
    <source>
        <dbReference type="ARBA" id="ARBA00022448"/>
    </source>
</evidence>
<dbReference type="InterPro" id="IPR003280">
    <property type="entry name" value="2pore_dom_K_chnl"/>
</dbReference>
<organism evidence="10 11">
    <name type="scientific">Diploscapter pachys</name>
    <dbReference type="NCBI Taxonomy" id="2018661"/>
    <lineage>
        <taxon>Eukaryota</taxon>
        <taxon>Metazoa</taxon>
        <taxon>Ecdysozoa</taxon>
        <taxon>Nematoda</taxon>
        <taxon>Chromadorea</taxon>
        <taxon>Rhabditida</taxon>
        <taxon>Rhabditina</taxon>
        <taxon>Rhabditomorpha</taxon>
        <taxon>Rhabditoidea</taxon>
        <taxon>Rhabditidae</taxon>
        <taxon>Diploscapter</taxon>
    </lineage>
</organism>
<reference evidence="10 11" key="1">
    <citation type="journal article" date="2017" name="Curr. Biol.">
        <title>Genome architecture and evolution of a unichromosomal asexual nematode.</title>
        <authorList>
            <person name="Fradin H."/>
            <person name="Zegar C."/>
            <person name="Gutwein M."/>
            <person name="Lucas J."/>
            <person name="Kovtun M."/>
            <person name="Corcoran D."/>
            <person name="Baugh L.R."/>
            <person name="Kiontke K."/>
            <person name="Gunsalus K."/>
            <person name="Fitch D.H."/>
            <person name="Piano F."/>
        </authorList>
    </citation>
    <scope>NUCLEOTIDE SEQUENCE [LARGE SCALE GENOMIC DNA]</scope>
    <source>
        <strain evidence="10">PF1309</strain>
    </source>
</reference>
<evidence type="ECO:0000256" key="3">
    <source>
        <dbReference type="ARBA" id="ARBA00022692"/>
    </source>
</evidence>
<keyword evidence="5" id="KW-0406">Ion transport</keyword>
<keyword evidence="4 8" id="KW-1133">Transmembrane helix</keyword>
<evidence type="ECO:0000259" key="9">
    <source>
        <dbReference type="Pfam" id="PF07885"/>
    </source>
</evidence>
<comment type="caution">
    <text evidence="10">The sequence shown here is derived from an EMBL/GenBank/DDBJ whole genome shotgun (WGS) entry which is preliminary data.</text>
</comment>
<keyword evidence="2" id="KW-0813">Transport</keyword>
<keyword evidence="6 8" id="KW-0472">Membrane</keyword>
<feature type="transmembrane region" description="Helical" evidence="8">
    <location>
        <begin position="297"/>
        <end position="314"/>
    </location>
</feature>
<dbReference type="Gene3D" id="1.10.287.70">
    <property type="match status" value="1"/>
</dbReference>
<evidence type="ECO:0000256" key="7">
    <source>
        <dbReference type="ARBA" id="ARBA00023303"/>
    </source>
</evidence>
<feature type="transmembrane region" description="Helical" evidence="8">
    <location>
        <begin position="426"/>
        <end position="448"/>
    </location>
</feature>
<accession>A0A2A2LLW5</accession>
<protein>
    <recommendedName>
        <fullName evidence="9">Potassium channel domain-containing protein</fullName>
    </recommendedName>
</protein>
<keyword evidence="11" id="KW-1185">Reference proteome</keyword>
<evidence type="ECO:0000313" key="11">
    <source>
        <dbReference type="Proteomes" id="UP000218231"/>
    </source>
</evidence>
<dbReference type="AlphaFoldDB" id="A0A2A2LLW5"/>
<dbReference type="OrthoDB" id="5817652at2759"/>
<dbReference type="GO" id="GO:0030322">
    <property type="term" value="P:stabilization of membrane potential"/>
    <property type="evidence" value="ECO:0007669"/>
    <property type="project" value="TreeGrafter"/>
</dbReference>
<dbReference type="GO" id="GO:0015271">
    <property type="term" value="F:outward rectifier potassium channel activity"/>
    <property type="evidence" value="ECO:0007669"/>
    <property type="project" value="TreeGrafter"/>
</dbReference>
<dbReference type="Proteomes" id="UP000218231">
    <property type="component" value="Unassembled WGS sequence"/>
</dbReference>
<dbReference type="InterPro" id="IPR013099">
    <property type="entry name" value="K_chnl_dom"/>
</dbReference>
<evidence type="ECO:0000256" key="4">
    <source>
        <dbReference type="ARBA" id="ARBA00022989"/>
    </source>
</evidence>
<evidence type="ECO:0000313" key="10">
    <source>
        <dbReference type="EMBL" id="PAV87212.1"/>
    </source>
</evidence>
<comment type="subcellular location">
    <subcellularLocation>
        <location evidence="1">Membrane</location>
        <topology evidence="1">Multi-pass membrane protein</topology>
    </subcellularLocation>
</comment>
<feature type="transmembrane region" description="Helical" evidence="8">
    <location>
        <begin position="227"/>
        <end position="248"/>
    </location>
</feature>
<dbReference type="PANTHER" id="PTHR11003:SF147">
    <property type="entry name" value="POTASSIUM CHANNEL DOMAIN-CONTAINING PROTEIN"/>
    <property type="match status" value="1"/>
</dbReference>
<evidence type="ECO:0000256" key="6">
    <source>
        <dbReference type="ARBA" id="ARBA00023136"/>
    </source>
</evidence>
<dbReference type="GO" id="GO:0022841">
    <property type="term" value="F:potassium ion leak channel activity"/>
    <property type="evidence" value="ECO:0007669"/>
    <property type="project" value="TreeGrafter"/>
</dbReference>
<dbReference type="PANTHER" id="PTHR11003">
    <property type="entry name" value="POTASSIUM CHANNEL, SUBFAMILY K"/>
    <property type="match status" value="1"/>
</dbReference>
<feature type="transmembrane region" description="Helical" evidence="8">
    <location>
        <begin position="268"/>
        <end position="290"/>
    </location>
</feature>
<dbReference type="GO" id="GO:0005886">
    <property type="term" value="C:plasma membrane"/>
    <property type="evidence" value="ECO:0007669"/>
    <property type="project" value="TreeGrafter"/>
</dbReference>
<feature type="transmembrane region" description="Helical" evidence="8">
    <location>
        <begin position="326"/>
        <end position="354"/>
    </location>
</feature>
<evidence type="ECO:0000256" key="5">
    <source>
        <dbReference type="ARBA" id="ARBA00023065"/>
    </source>
</evidence>
<dbReference type="SUPFAM" id="SSF81324">
    <property type="entry name" value="Voltage-gated potassium channels"/>
    <property type="match status" value="1"/>
</dbReference>
<dbReference type="EMBL" id="LIAE01006598">
    <property type="protein sequence ID" value="PAV87212.1"/>
    <property type="molecule type" value="Genomic_DNA"/>
</dbReference>
<proteinExistence type="predicted"/>
<feature type="transmembrane region" description="Helical" evidence="8">
    <location>
        <begin position="99"/>
        <end position="122"/>
    </location>
</feature>
<evidence type="ECO:0000256" key="8">
    <source>
        <dbReference type="SAM" id="Phobius"/>
    </source>
</evidence>